<evidence type="ECO:0000256" key="5">
    <source>
        <dbReference type="ARBA" id="ARBA00023136"/>
    </source>
</evidence>
<dbReference type="PANTHER" id="PTHR30086">
    <property type="entry name" value="ARGININE EXPORTER PROTEIN ARGO"/>
    <property type="match status" value="1"/>
</dbReference>
<comment type="caution">
    <text evidence="7">The sequence shown here is derived from an EMBL/GenBank/DDBJ whole genome shotgun (WGS) entry which is preliminary data.</text>
</comment>
<dbReference type="GO" id="GO:0005886">
    <property type="term" value="C:plasma membrane"/>
    <property type="evidence" value="ECO:0007669"/>
    <property type="project" value="UniProtKB-SubCell"/>
</dbReference>
<accession>A0A2P7TY32</accession>
<dbReference type="GO" id="GO:0015171">
    <property type="term" value="F:amino acid transmembrane transporter activity"/>
    <property type="evidence" value="ECO:0007669"/>
    <property type="project" value="TreeGrafter"/>
</dbReference>
<keyword evidence="4 6" id="KW-1133">Transmembrane helix</keyword>
<feature type="transmembrane region" description="Helical" evidence="6">
    <location>
        <begin position="63"/>
        <end position="82"/>
    </location>
</feature>
<evidence type="ECO:0000256" key="4">
    <source>
        <dbReference type="ARBA" id="ARBA00022989"/>
    </source>
</evidence>
<sequence length="207" mass="23009">MIWNIIILHLLGMMSPGPDFFYIARTAALHGRKNAVFAVFGIVTGVMFWAAATMFGLSLLLKTFPMLNTVLTCLGGSYLMYLGRKMANIRQNADFRHTESAADPTPTGPLTEAKKGLLVNLSNPKIVVYFSSVMSAVLADITETWQITGLLALLWVETIVFFTSLAVLFSGQAAKRFYSRYSRYLDNFSGLFFLCFGAHLIYKALFS</sequence>
<feature type="transmembrane region" description="Helical" evidence="6">
    <location>
        <begin position="184"/>
        <end position="202"/>
    </location>
</feature>
<dbReference type="InterPro" id="IPR001123">
    <property type="entry name" value="LeuE-type"/>
</dbReference>
<dbReference type="OrthoDB" id="9804822at2"/>
<feature type="transmembrane region" description="Helical" evidence="6">
    <location>
        <begin position="36"/>
        <end position="57"/>
    </location>
</feature>
<keyword evidence="2" id="KW-1003">Cell membrane</keyword>
<evidence type="ECO:0000313" key="8">
    <source>
        <dbReference type="Proteomes" id="UP000241868"/>
    </source>
</evidence>
<feature type="transmembrane region" description="Helical" evidence="6">
    <location>
        <begin position="6"/>
        <end position="24"/>
    </location>
</feature>
<dbReference type="RefSeq" id="WP_106742684.1">
    <property type="nucleotide sequence ID" value="NZ_PXYY01000086.1"/>
</dbReference>
<feature type="transmembrane region" description="Helical" evidence="6">
    <location>
        <begin position="153"/>
        <end position="172"/>
    </location>
</feature>
<evidence type="ECO:0000256" key="2">
    <source>
        <dbReference type="ARBA" id="ARBA00022475"/>
    </source>
</evidence>
<keyword evidence="3 6" id="KW-0812">Transmembrane</keyword>
<proteinExistence type="predicted"/>
<dbReference type="Proteomes" id="UP000241868">
    <property type="component" value="Unassembled WGS sequence"/>
</dbReference>
<keyword evidence="8" id="KW-1185">Reference proteome</keyword>
<comment type="subcellular location">
    <subcellularLocation>
        <location evidence="1">Cell membrane</location>
        <topology evidence="1">Multi-pass membrane protein</topology>
    </subcellularLocation>
</comment>
<reference evidence="7 8" key="1">
    <citation type="submission" date="2018-03" db="EMBL/GenBank/DDBJ databases">
        <title>Neisseria weixii sp. nov., isolated from the intestinal contents of Tibetan Plateau pika (Ochotona curzoniae) in Yushu, Qinghai Province, China.</title>
        <authorList>
            <person name="Gui Z."/>
        </authorList>
    </citation>
    <scope>NUCLEOTIDE SEQUENCE [LARGE SCALE GENOMIC DNA]</scope>
    <source>
        <strain evidence="7 8">ATCC 51483</strain>
    </source>
</reference>
<dbReference type="Pfam" id="PF01810">
    <property type="entry name" value="LysE"/>
    <property type="match status" value="1"/>
</dbReference>
<protein>
    <recommendedName>
        <fullName evidence="9">Threonine efflux protein</fullName>
    </recommendedName>
</protein>
<evidence type="ECO:0000256" key="6">
    <source>
        <dbReference type="SAM" id="Phobius"/>
    </source>
</evidence>
<dbReference type="PANTHER" id="PTHR30086:SF19">
    <property type="entry name" value="THREONINE EFFLUX PROTEIN"/>
    <property type="match status" value="1"/>
</dbReference>
<evidence type="ECO:0000256" key="1">
    <source>
        <dbReference type="ARBA" id="ARBA00004651"/>
    </source>
</evidence>
<feature type="transmembrane region" description="Helical" evidence="6">
    <location>
        <begin position="126"/>
        <end position="147"/>
    </location>
</feature>
<evidence type="ECO:0008006" key="9">
    <source>
        <dbReference type="Google" id="ProtNLM"/>
    </source>
</evidence>
<keyword evidence="5 6" id="KW-0472">Membrane</keyword>
<dbReference type="AlphaFoldDB" id="A0A2P7TY32"/>
<name>A0A2P7TY32_9NEIS</name>
<gene>
    <name evidence="7" type="ORF">C7N83_11020</name>
</gene>
<evidence type="ECO:0000256" key="3">
    <source>
        <dbReference type="ARBA" id="ARBA00022692"/>
    </source>
</evidence>
<dbReference type="EMBL" id="PXYY01000086">
    <property type="protein sequence ID" value="PSJ79630.1"/>
    <property type="molecule type" value="Genomic_DNA"/>
</dbReference>
<evidence type="ECO:0000313" key="7">
    <source>
        <dbReference type="EMBL" id="PSJ79630.1"/>
    </source>
</evidence>
<organism evidence="7 8">
    <name type="scientific">Neisseria iguanae</name>
    <dbReference type="NCBI Taxonomy" id="90242"/>
    <lineage>
        <taxon>Bacteria</taxon>
        <taxon>Pseudomonadati</taxon>
        <taxon>Pseudomonadota</taxon>
        <taxon>Betaproteobacteria</taxon>
        <taxon>Neisseriales</taxon>
        <taxon>Neisseriaceae</taxon>
        <taxon>Neisseria</taxon>
    </lineage>
</organism>